<evidence type="ECO:0000256" key="6">
    <source>
        <dbReference type="ARBA" id="ARBA00023187"/>
    </source>
</evidence>
<sequence>MANVFVESVSSSAWFSLDRQTYLSHEYLVSELRKHLGITLPHIPCKFFQGHHEVLPGSCSPWPTRDTFVRTTIPLAGGKGGFGSMLRAIGAQIEKTTNREACRDLSGRRLRDINEEKRLKDWVSKQAEREQEREERKKKKLDKLRQEYRHAEFHDPEYFKVRSEVSDKVYEALEQGIQASSSSEPTTKKRKASDDGPAMKKTALWVGVSDEDTDSSDDESEDSKDGITKDVPAETKDTPFDSDLPESSKTPPSPEETLSSPIKSEITSESEPVKEEAPDLQEPVTPISEQPPASTSAVTESVTAVTKAPAEPKEFLPINLEDYDCPQALALLGLDHLKHELQRRGMKCGGTLPERASRLFSVKNVATDQIDSSLLAKPQKKK</sequence>
<dbReference type="GO" id="GO:0006397">
    <property type="term" value="P:mRNA processing"/>
    <property type="evidence" value="ECO:0007669"/>
    <property type="project" value="UniProtKB-KW"/>
</dbReference>
<evidence type="ECO:0000256" key="7">
    <source>
        <dbReference type="ARBA" id="ARBA00023242"/>
    </source>
</evidence>
<name>A0A4Y7NJQ8_9CRUS</name>
<keyword evidence="6" id="KW-0508">mRNA splicing</keyword>
<evidence type="ECO:0000256" key="8">
    <source>
        <dbReference type="ARBA" id="ARBA00023306"/>
    </source>
</evidence>
<dbReference type="Pfam" id="PF13297">
    <property type="entry name" value="SDE2_2C"/>
    <property type="match status" value="1"/>
</dbReference>
<protein>
    <submittedName>
        <fullName evidence="13">EOG090X0OE5</fullName>
    </submittedName>
</protein>
<evidence type="ECO:0000256" key="5">
    <source>
        <dbReference type="ARBA" id="ARBA00022664"/>
    </source>
</evidence>
<feature type="domain" description="SDE2/SF3A3 SAP" evidence="11">
    <location>
        <begin position="308"/>
        <end position="377"/>
    </location>
</feature>
<feature type="domain" description="SDE2-like" evidence="12">
    <location>
        <begin position="77"/>
        <end position="174"/>
    </location>
</feature>
<keyword evidence="4" id="KW-0963">Cytoplasm</keyword>
<dbReference type="Pfam" id="PF22782">
    <property type="entry name" value="SDE2"/>
    <property type="match status" value="1"/>
</dbReference>
<dbReference type="GO" id="GO:0008380">
    <property type="term" value="P:RNA splicing"/>
    <property type="evidence" value="ECO:0007669"/>
    <property type="project" value="UniProtKB-KW"/>
</dbReference>
<evidence type="ECO:0000256" key="4">
    <source>
        <dbReference type="ARBA" id="ARBA00022490"/>
    </source>
</evidence>
<reference evidence="13" key="1">
    <citation type="submission" date="2018-08" db="EMBL/GenBank/DDBJ databases">
        <authorList>
            <person name="Cornetti L."/>
        </authorList>
    </citation>
    <scope>NUCLEOTIDE SEQUENCE</scope>
    <source>
        <strain evidence="13">CH-H-2</strain>
    </source>
</reference>
<keyword evidence="5" id="KW-0507">mRNA processing</keyword>
<gene>
    <name evidence="13" type="primary">EOG090X0OE5</name>
</gene>
<feature type="compositionally biased region" description="Low complexity" evidence="10">
    <location>
        <begin position="293"/>
        <end position="305"/>
    </location>
</feature>
<dbReference type="GO" id="GO:0005634">
    <property type="term" value="C:nucleus"/>
    <property type="evidence" value="ECO:0007669"/>
    <property type="project" value="UniProtKB-SubCell"/>
</dbReference>
<feature type="region of interest" description="Disordered" evidence="10">
    <location>
        <begin position="176"/>
        <end position="305"/>
    </location>
</feature>
<evidence type="ECO:0000256" key="2">
    <source>
        <dbReference type="ARBA" id="ARBA00004496"/>
    </source>
</evidence>
<keyword evidence="7" id="KW-0539">Nucleus</keyword>
<dbReference type="InterPro" id="IPR025086">
    <property type="entry name" value="SDE2/SF3A3_SAP"/>
</dbReference>
<feature type="compositionally biased region" description="Low complexity" evidence="10">
    <location>
        <begin position="245"/>
        <end position="261"/>
    </location>
</feature>
<feature type="compositionally biased region" description="Basic and acidic residues" evidence="10">
    <location>
        <begin position="223"/>
        <end position="239"/>
    </location>
</feature>
<evidence type="ECO:0000259" key="12">
    <source>
        <dbReference type="Pfam" id="PF22782"/>
    </source>
</evidence>
<keyword evidence="9" id="KW-0175">Coiled coil</keyword>
<comment type="similarity">
    <text evidence="3">Belongs to the SDE2 family.</text>
</comment>
<keyword evidence="8" id="KW-0131">Cell cycle</keyword>
<dbReference type="EMBL" id="LR023205">
    <property type="protein sequence ID" value="SVE92824.1"/>
    <property type="molecule type" value="mRNA"/>
</dbReference>
<dbReference type="PANTHER" id="PTHR12786">
    <property type="entry name" value="SPLICING FACTOR SF3A-RELATED"/>
    <property type="match status" value="1"/>
</dbReference>
<feature type="compositionally biased region" description="Acidic residues" evidence="10">
    <location>
        <begin position="209"/>
        <end position="222"/>
    </location>
</feature>
<accession>A0A4Y7NJQ8</accession>
<evidence type="ECO:0000256" key="10">
    <source>
        <dbReference type="SAM" id="MobiDB-lite"/>
    </source>
</evidence>
<dbReference type="GO" id="GO:0005737">
    <property type="term" value="C:cytoplasm"/>
    <property type="evidence" value="ECO:0007669"/>
    <property type="project" value="UniProtKB-SubCell"/>
</dbReference>
<proteinExistence type="evidence at transcript level"/>
<evidence type="ECO:0000313" key="13">
    <source>
        <dbReference type="EMBL" id="SVE92824.1"/>
    </source>
</evidence>
<evidence type="ECO:0000259" key="11">
    <source>
        <dbReference type="Pfam" id="PF13297"/>
    </source>
</evidence>
<evidence type="ECO:0000256" key="1">
    <source>
        <dbReference type="ARBA" id="ARBA00004123"/>
    </source>
</evidence>
<dbReference type="PANTHER" id="PTHR12786:SF1">
    <property type="entry name" value="SPLICING REGULATOR SDE2"/>
    <property type="match status" value="1"/>
</dbReference>
<evidence type="ECO:0000256" key="9">
    <source>
        <dbReference type="SAM" id="Coils"/>
    </source>
</evidence>
<evidence type="ECO:0000256" key="3">
    <source>
        <dbReference type="ARBA" id="ARBA00008726"/>
    </source>
</evidence>
<dbReference type="AlphaFoldDB" id="A0A4Y7NJQ8"/>
<dbReference type="InterPro" id="IPR053822">
    <property type="entry name" value="SDE2-like_dom"/>
</dbReference>
<dbReference type="InterPro" id="IPR051421">
    <property type="entry name" value="RNA_Proc_DNA_Dmg_Regulator"/>
</dbReference>
<feature type="coiled-coil region" evidence="9">
    <location>
        <begin position="124"/>
        <end position="151"/>
    </location>
</feature>
<comment type="subcellular location">
    <subcellularLocation>
        <location evidence="2">Cytoplasm</location>
    </subcellularLocation>
    <subcellularLocation>
        <location evidence="1">Nucleus</location>
    </subcellularLocation>
</comment>
<organism evidence="13">
    <name type="scientific">Megafenestra aurita</name>
    <dbReference type="NCBI Taxonomy" id="2291010"/>
    <lineage>
        <taxon>Eukaryota</taxon>
        <taxon>Metazoa</taxon>
        <taxon>Ecdysozoa</taxon>
        <taxon>Arthropoda</taxon>
        <taxon>Crustacea</taxon>
        <taxon>Branchiopoda</taxon>
        <taxon>Diplostraca</taxon>
        <taxon>Cladocera</taxon>
        <taxon>Anomopoda</taxon>
        <taxon>Daphniidae</taxon>
        <taxon>Megafenestra</taxon>
    </lineage>
</organism>